<proteinExistence type="predicted"/>
<sequence length="66" mass="7404">MKQYWKLDEEYGVPSSMEECDELFLPAQKARAEQIMQALTGLHVCTALALLKKCEQAVLQSTVDGD</sequence>
<name>A0ABR9RC39_9FIRM</name>
<evidence type="ECO:0000313" key="1">
    <source>
        <dbReference type="EMBL" id="MBE5056256.1"/>
    </source>
</evidence>
<keyword evidence="2" id="KW-1185">Reference proteome</keyword>
<reference evidence="1 2" key="1">
    <citation type="submission" date="2020-10" db="EMBL/GenBank/DDBJ databases">
        <title>ChiBAC.</title>
        <authorList>
            <person name="Zenner C."/>
            <person name="Hitch T.C.A."/>
            <person name="Clavel T."/>
        </authorList>
    </citation>
    <scope>NUCLEOTIDE SEQUENCE [LARGE SCALE GENOMIC DNA]</scope>
    <source>
        <strain evidence="1 2">DSM 107456</strain>
    </source>
</reference>
<organism evidence="1 2">
    <name type="scientific">Pseudoflavonifractor gallinarum</name>
    <dbReference type="NCBI Taxonomy" id="2779352"/>
    <lineage>
        <taxon>Bacteria</taxon>
        <taxon>Bacillati</taxon>
        <taxon>Bacillota</taxon>
        <taxon>Clostridia</taxon>
        <taxon>Eubacteriales</taxon>
        <taxon>Oscillospiraceae</taxon>
        <taxon>Pseudoflavonifractor</taxon>
    </lineage>
</organism>
<dbReference type="Proteomes" id="UP000806211">
    <property type="component" value="Unassembled WGS sequence"/>
</dbReference>
<accession>A0ABR9RC39</accession>
<protein>
    <submittedName>
        <fullName evidence="1">Uncharacterized protein</fullName>
    </submittedName>
</protein>
<dbReference type="RefSeq" id="WP_193537997.1">
    <property type="nucleotide sequence ID" value="NZ_JADCKF010000008.1"/>
</dbReference>
<dbReference type="EMBL" id="JADCKF010000008">
    <property type="protein sequence ID" value="MBE5056256.1"/>
    <property type="molecule type" value="Genomic_DNA"/>
</dbReference>
<gene>
    <name evidence="1" type="ORF">INF37_09625</name>
</gene>
<comment type="caution">
    <text evidence="1">The sequence shown here is derived from an EMBL/GenBank/DDBJ whole genome shotgun (WGS) entry which is preliminary data.</text>
</comment>
<evidence type="ECO:0000313" key="2">
    <source>
        <dbReference type="Proteomes" id="UP000806211"/>
    </source>
</evidence>